<accession>A0A8X8YCE1</accession>
<dbReference type="InterPro" id="IPR013819">
    <property type="entry name" value="LipOase_C"/>
</dbReference>
<dbReference type="InterPro" id="IPR000907">
    <property type="entry name" value="LipOase"/>
</dbReference>
<dbReference type="PRINTS" id="PR00087">
    <property type="entry name" value="LIPOXYGENASE"/>
</dbReference>
<dbReference type="PRINTS" id="PR00468">
    <property type="entry name" value="PLTLPOXGNASE"/>
</dbReference>
<dbReference type="SUPFAM" id="SSF48484">
    <property type="entry name" value="Lipoxigenase"/>
    <property type="match status" value="1"/>
</dbReference>
<comment type="caution">
    <text evidence="6">The sequence shown here is derived from an EMBL/GenBank/DDBJ whole genome shotgun (WGS) entry which is preliminary data.</text>
</comment>
<dbReference type="Pfam" id="PF00305">
    <property type="entry name" value="Lipoxygenase"/>
    <property type="match status" value="3"/>
</dbReference>
<dbReference type="GO" id="GO:0006633">
    <property type="term" value="P:fatty acid biosynthetic process"/>
    <property type="evidence" value="ECO:0007669"/>
    <property type="project" value="UniProtKB-KW"/>
</dbReference>
<comment type="function">
    <text evidence="4">Plant lipoxygenase may be involved in a number of diverse aspects of plant physiology including growth and development, pest resistance, and senescence or responses to wounding.</text>
</comment>
<keyword evidence="4" id="KW-0443">Lipid metabolism</keyword>
<proteinExistence type="inferred from homology"/>
<evidence type="ECO:0000259" key="5">
    <source>
        <dbReference type="PROSITE" id="PS51393"/>
    </source>
</evidence>
<dbReference type="EC" id="1.13.11.-" evidence="4"/>
<dbReference type="Gene3D" id="1.20.245.10">
    <property type="entry name" value="Lipoxygenase-1, Domain 5"/>
    <property type="match status" value="2"/>
</dbReference>
<evidence type="ECO:0000256" key="3">
    <source>
        <dbReference type="ARBA" id="ARBA00023002"/>
    </source>
</evidence>
<dbReference type="EMBL" id="PNBA02000004">
    <property type="protein sequence ID" value="KAG6428047.1"/>
    <property type="molecule type" value="Genomic_DNA"/>
</dbReference>
<evidence type="ECO:0000313" key="6">
    <source>
        <dbReference type="EMBL" id="KAG6428047.1"/>
    </source>
</evidence>
<dbReference type="InterPro" id="IPR020834">
    <property type="entry name" value="LipOase_CS"/>
</dbReference>
<dbReference type="Gene3D" id="3.10.450.60">
    <property type="match status" value="1"/>
</dbReference>
<dbReference type="InterPro" id="IPR027433">
    <property type="entry name" value="Lipoxygenase_dom_3"/>
</dbReference>
<protein>
    <recommendedName>
        <fullName evidence="4">Lipoxygenase</fullName>
        <ecNumber evidence="4">1.13.11.-</ecNumber>
    </recommendedName>
</protein>
<feature type="domain" description="Lipoxygenase" evidence="5">
    <location>
        <begin position="41"/>
        <end position="657"/>
    </location>
</feature>
<evidence type="ECO:0000256" key="4">
    <source>
        <dbReference type="RuleBase" id="RU003975"/>
    </source>
</evidence>
<keyword evidence="4" id="KW-0925">Oxylipin biosynthesis</keyword>
<evidence type="ECO:0000256" key="2">
    <source>
        <dbReference type="ARBA" id="ARBA00022964"/>
    </source>
</evidence>
<organism evidence="6">
    <name type="scientific">Salvia splendens</name>
    <name type="common">Scarlet sage</name>
    <dbReference type="NCBI Taxonomy" id="180675"/>
    <lineage>
        <taxon>Eukaryota</taxon>
        <taxon>Viridiplantae</taxon>
        <taxon>Streptophyta</taxon>
        <taxon>Embryophyta</taxon>
        <taxon>Tracheophyta</taxon>
        <taxon>Spermatophyta</taxon>
        <taxon>Magnoliopsida</taxon>
        <taxon>eudicotyledons</taxon>
        <taxon>Gunneridae</taxon>
        <taxon>Pentapetalae</taxon>
        <taxon>asterids</taxon>
        <taxon>lamiids</taxon>
        <taxon>Lamiales</taxon>
        <taxon>Lamiaceae</taxon>
        <taxon>Nepetoideae</taxon>
        <taxon>Mentheae</taxon>
        <taxon>Salviinae</taxon>
        <taxon>Salvia</taxon>
        <taxon>Salvia subgen. Calosphace</taxon>
        <taxon>core Calosphace</taxon>
    </lineage>
</organism>
<dbReference type="AlphaFoldDB" id="A0A8X8YCE1"/>
<keyword evidence="7" id="KW-1185">Reference proteome</keyword>
<evidence type="ECO:0000313" key="7">
    <source>
        <dbReference type="Proteomes" id="UP000298416"/>
    </source>
</evidence>
<dbReference type="InterPro" id="IPR036392">
    <property type="entry name" value="PLAT/LH2_dom_sf"/>
</dbReference>
<reference evidence="6" key="2">
    <citation type="submission" date="2020-08" db="EMBL/GenBank/DDBJ databases">
        <title>Plant Genome Project.</title>
        <authorList>
            <person name="Zhang R.-G."/>
        </authorList>
    </citation>
    <scope>NUCLEOTIDE SEQUENCE</scope>
    <source>
        <strain evidence="6">Huo1</strain>
        <tissue evidence="6">Leaf</tissue>
    </source>
</reference>
<keyword evidence="4" id="KW-0276">Fatty acid metabolism</keyword>
<dbReference type="PANTHER" id="PTHR11771">
    <property type="entry name" value="LIPOXYGENASE"/>
    <property type="match status" value="1"/>
</dbReference>
<dbReference type="Gene3D" id="2.60.60.20">
    <property type="entry name" value="PLAT/LH2 domain"/>
    <property type="match status" value="1"/>
</dbReference>
<reference evidence="6" key="1">
    <citation type="submission" date="2018-01" db="EMBL/GenBank/DDBJ databases">
        <authorList>
            <person name="Mao J.F."/>
        </authorList>
    </citation>
    <scope>NUCLEOTIDE SEQUENCE</scope>
    <source>
        <strain evidence="6">Huo1</strain>
        <tissue evidence="6">Leaf</tissue>
    </source>
</reference>
<dbReference type="PROSITE" id="PS00081">
    <property type="entry name" value="LIPOXYGENASE_2"/>
    <property type="match status" value="1"/>
</dbReference>
<dbReference type="SUPFAM" id="SSF49723">
    <property type="entry name" value="Lipase/lipooxygenase domain (PLAT/LH2 domain)"/>
    <property type="match status" value="1"/>
</dbReference>
<dbReference type="Proteomes" id="UP000298416">
    <property type="component" value="Unassembled WGS sequence"/>
</dbReference>
<gene>
    <name evidence="6" type="ORF">SASPL_112295</name>
</gene>
<comment type="similarity">
    <text evidence="4">Belongs to the lipoxygenase family.</text>
</comment>
<sequence>MRKLTSLNAEDDALFDLSFDWGESLGVPGALIVRNQHHSQTYLPAETLEPLLFYRQQELVSLRGTGSGMLKEWDRVYDYAYYSDLGMPEKGHQYARPVLGGRTIPTLVEQEPNIPILKVIVPEVKALLDKTINEFDTFEDIIRLYEGGVKLPDSHYSHSLKKIRQCVPWELVRELIRSEGEHFLKFPVPVVIKGDKTVWRTDEEFGREMLAGVNPVVIQRLQEFPPRSKLDLGQYGDQDSRITREHLHTNMNGLTVDEAIEKNKMFILDHHDALMPYLRRINTTTTKTYATRTILLLQGDGTLKPLAIELSFPHENGDALGAISQVFTPCDHGVGNAIWQLAKAYVAVSDSGYHPLISHWYIHIAYIHNFDATMMDVFISVCRLNTHAVIEPFVIATNRQLSTLHPIHKLLKPHFRDTIHINALARQILINAGGVLEITVFPARYAMEMSSFVYRNWNFTEQALPVDLIKRGVAVPDESHPYGLKLLIEDYPFAVDGLEVWNAIEAWDKPWLPKMETRAELIEACTIVIWVASALHAAVNFGQYPYAGYLPNRPTLQTLLGVSLIEILSRHSRDEIYLGQRDNPEWTNDELALEAFDRFRAALVEIEKRIRERNEDKTLKNRYGLVEVPYMLLYPNTSDYSREGGLTGKGIPNSISI</sequence>
<dbReference type="InterPro" id="IPR036226">
    <property type="entry name" value="LipOase_C_sf"/>
</dbReference>
<dbReference type="Gene3D" id="4.10.375.10">
    <property type="entry name" value="Lipoxygenase-1, Domain 2"/>
    <property type="match status" value="1"/>
</dbReference>
<dbReference type="GO" id="GO:0031408">
    <property type="term" value="P:oxylipin biosynthetic process"/>
    <property type="evidence" value="ECO:0007669"/>
    <property type="project" value="UniProtKB-UniRule"/>
</dbReference>
<keyword evidence="4" id="KW-0444">Lipid biosynthesis</keyword>
<name>A0A8X8YCE1_SALSN</name>
<keyword evidence="4" id="KW-0275">Fatty acid biosynthesis</keyword>
<dbReference type="PROSITE" id="PS51393">
    <property type="entry name" value="LIPOXYGENASE_3"/>
    <property type="match status" value="1"/>
</dbReference>
<keyword evidence="3" id="KW-0560">Oxidoreductase</keyword>
<dbReference type="InterPro" id="IPR001246">
    <property type="entry name" value="LipOase_plant"/>
</dbReference>
<evidence type="ECO:0000256" key="1">
    <source>
        <dbReference type="ARBA" id="ARBA00022723"/>
    </source>
</evidence>
<keyword evidence="1" id="KW-0479">Metal-binding</keyword>
<dbReference type="FunFam" id="3.10.450.60:FF:000002">
    <property type="entry name" value="Lipoxygenase"/>
    <property type="match status" value="1"/>
</dbReference>
<dbReference type="Gene3D" id="4.10.372.10">
    <property type="entry name" value="Lipoxygenase-1, Domain 3"/>
    <property type="match status" value="1"/>
</dbReference>
<dbReference type="GO" id="GO:0034440">
    <property type="term" value="P:lipid oxidation"/>
    <property type="evidence" value="ECO:0007669"/>
    <property type="project" value="InterPro"/>
</dbReference>
<dbReference type="GO" id="GO:0016702">
    <property type="term" value="F:oxidoreductase activity, acting on single donors with incorporation of molecular oxygen, incorporation of two atoms of oxygen"/>
    <property type="evidence" value="ECO:0007669"/>
    <property type="project" value="InterPro"/>
</dbReference>
<comment type="pathway">
    <text evidence="4">Lipid metabolism; oxylipin biosynthesis.</text>
</comment>
<keyword evidence="2" id="KW-0223">Dioxygenase</keyword>
<dbReference type="GO" id="GO:0046872">
    <property type="term" value="F:metal ion binding"/>
    <property type="evidence" value="ECO:0007669"/>
    <property type="project" value="UniProtKB-UniRule"/>
</dbReference>